<dbReference type="RefSeq" id="WP_117895090.1">
    <property type="nucleotide sequence ID" value="NZ_CABJCV010000011.1"/>
</dbReference>
<comment type="caution">
    <text evidence="7">The sequence shown here is derived from an EMBL/GenBank/DDBJ whole genome shotgun (WGS) entry which is preliminary data.</text>
</comment>
<keyword evidence="8" id="KW-1185">Reference proteome</keyword>
<dbReference type="SUPFAM" id="SSF55804">
    <property type="entry name" value="Phoshotransferase/anion transport protein"/>
    <property type="match status" value="1"/>
</dbReference>
<name>A0A412FZB2_9FIRM</name>
<dbReference type="GO" id="GO:0016020">
    <property type="term" value="C:membrane"/>
    <property type="evidence" value="ECO:0007669"/>
    <property type="project" value="InterPro"/>
</dbReference>
<evidence type="ECO:0000256" key="3">
    <source>
        <dbReference type="ARBA" id="ARBA00022597"/>
    </source>
</evidence>
<evidence type="ECO:0000313" key="8">
    <source>
        <dbReference type="Proteomes" id="UP000284178"/>
    </source>
</evidence>
<dbReference type="PANTHER" id="PTHR47738">
    <property type="entry name" value="PTS SYSTEM FRUCTOSE-LIKE EIIA COMPONENT-RELATED"/>
    <property type="match status" value="1"/>
</dbReference>
<protein>
    <submittedName>
        <fullName evidence="7">PTS sugar transporter subunit IIA</fullName>
    </submittedName>
</protein>
<keyword evidence="1" id="KW-0813">Transport</keyword>
<dbReference type="Pfam" id="PF00359">
    <property type="entry name" value="PTS_EIIA_2"/>
    <property type="match status" value="1"/>
</dbReference>
<dbReference type="InterPro" id="IPR002178">
    <property type="entry name" value="PTS_EIIA_type-2_dom"/>
</dbReference>
<proteinExistence type="predicted"/>
<dbReference type="InterPro" id="IPR016152">
    <property type="entry name" value="PTrfase/Anion_transptr"/>
</dbReference>
<reference evidence="7 8" key="1">
    <citation type="submission" date="2018-08" db="EMBL/GenBank/DDBJ databases">
        <title>A genome reference for cultivated species of the human gut microbiota.</title>
        <authorList>
            <person name="Zou Y."/>
            <person name="Xue W."/>
            <person name="Luo G."/>
        </authorList>
    </citation>
    <scope>NUCLEOTIDE SEQUENCE [LARGE SCALE GENOMIC DNA]</scope>
    <source>
        <strain evidence="7 8">AF24-29</strain>
    </source>
</reference>
<dbReference type="NCBIfam" id="TIGR00848">
    <property type="entry name" value="fruA"/>
    <property type="match status" value="1"/>
</dbReference>
<dbReference type="PROSITE" id="PS00372">
    <property type="entry name" value="PTS_EIIA_TYPE_2_HIS"/>
    <property type="match status" value="1"/>
</dbReference>
<evidence type="ECO:0000256" key="1">
    <source>
        <dbReference type="ARBA" id="ARBA00022448"/>
    </source>
</evidence>
<gene>
    <name evidence="7" type="ORF">DWY25_09860</name>
</gene>
<dbReference type="PANTHER" id="PTHR47738:SF2">
    <property type="entry name" value="PTS SYSTEM FRUCTOSE-LIKE EIIA COMPONENT"/>
    <property type="match status" value="1"/>
</dbReference>
<organism evidence="7 8">
    <name type="scientific">Holdemania filiformis</name>
    <dbReference type="NCBI Taxonomy" id="61171"/>
    <lineage>
        <taxon>Bacteria</taxon>
        <taxon>Bacillati</taxon>
        <taxon>Bacillota</taxon>
        <taxon>Erysipelotrichia</taxon>
        <taxon>Erysipelotrichales</taxon>
        <taxon>Erysipelotrichaceae</taxon>
        <taxon>Holdemania</taxon>
    </lineage>
</organism>
<dbReference type="PROSITE" id="PS51094">
    <property type="entry name" value="PTS_EIIA_TYPE_2"/>
    <property type="match status" value="1"/>
</dbReference>
<dbReference type="Proteomes" id="UP000284178">
    <property type="component" value="Unassembled WGS sequence"/>
</dbReference>
<keyword evidence="2" id="KW-0597">Phosphoprotein</keyword>
<sequence length="153" mass="17446">MLDIREVLLEENVNLDLNAGTKEEVFTQMTRMLYENGVIREEQPFIDELVHREAEGVTGIGDGIAIPHGRSAVVNRSVIAIGRTRTDVSWETFDDKPVRCIIMFAIRDVDMSQHIMLLSHVAQLLLDKDVIDTLHHARTVEEIVNILRKEESE</sequence>
<keyword evidence="3 7" id="KW-0762">Sugar transport</keyword>
<dbReference type="Gene3D" id="3.40.930.10">
    <property type="entry name" value="Mannitol-specific EII, Chain A"/>
    <property type="match status" value="1"/>
</dbReference>
<evidence type="ECO:0000256" key="4">
    <source>
        <dbReference type="ARBA" id="ARBA00022679"/>
    </source>
</evidence>
<keyword evidence="4" id="KW-0808">Transferase</keyword>
<dbReference type="AlphaFoldDB" id="A0A412FZB2"/>
<dbReference type="GO" id="GO:0008982">
    <property type="term" value="F:protein-N(PI)-phosphohistidine-sugar phosphotransferase activity"/>
    <property type="evidence" value="ECO:0007669"/>
    <property type="project" value="InterPro"/>
</dbReference>
<dbReference type="CDD" id="cd00211">
    <property type="entry name" value="PTS_IIA_fru"/>
    <property type="match status" value="1"/>
</dbReference>
<keyword evidence="5" id="KW-0598">Phosphotransferase system</keyword>
<evidence type="ECO:0000259" key="6">
    <source>
        <dbReference type="PROSITE" id="PS51094"/>
    </source>
</evidence>
<feature type="domain" description="PTS EIIA type-2" evidence="6">
    <location>
        <begin position="6"/>
        <end position="150"/>
    </location>
</feature>
<dbReference type="InterPro" id="IPR051541">
    <property type="entry name" value="PTS_SugarTrans_NitroReg"/>
</dbReference>
<dbReference type="InterPro" id="IPR004715">
    <property type="entry name" value="PTS_IIA_fruc"/>
</dbReference>
<evidence type="ECO:0000256" key="2">
    <source>
        <dbReference type="ARBA" id="ARBA00022553"/>
    </source>
</evidence>
<dbReference type="GeneID" id="83015705"/>
<dbReference type="GO" id="GO:0009401">
    <property type="term" value="P:phosphoenolpyruvate-dependent sugar phosphotransferase system"/>
    <property type="evidence" value="ECO:0007669"/>
    <property type="project" value="UniProtKB-KW"/>
</dbReference>
<evidence type="ECO:0000313" key="7">
    <source>
        <dbReference type="EMBL" id="RGR73522.1"/>
    </source>
</evidence>
<accession>A0A412FZB2</accession>
<evidence type="ECO:0000256" key="5">
    <source>
        <dbReference type="ARBA" id="ARBA00022683"/>
    </source>
</evidence>
<dbReference type="EMBL" id="QRUP01000011">
    <property type="protein sequence ID" value="RGR73522.1"/>
    <property type="molecule type" value="Genomic_DNA"/>
</dbReference>